<dbReference type="Proteomes" id="UP000199636">
    <property type="component" value="Unassembled WGS sequence"/>
</dbReference>
<keyword evidence="5" id="KW-1185">Reference proteome</keyword>
<gene>
    <name evidence="4" type="ORF">SAMN05216272_102342</name>
</gene>
<reference evidence="5" key="1">
    <citation type="submission" date="2016-10" db="EMBL/GenBank/DDBJ databases">
        <authorList>
            <person name="Varghese N."/>
            <person name="Submissions S."/>
        </authorList>
    </citation>
    <scope>NUCLEOTIDE SEQUENCE [LARGE SCALE GENOMIC DNA]</scope>
    <source>
        <strain evidence="5">CCM 7469</strain>
    </source>
</reference>
<organism evidence="4 5">
    <name type="scientific">Pseudomonas panipatensis</name>
    <dbReference type="NCBI Taxonomy" id="428992"/>
    <lineage>
        <taxon>Bacteria</taxon>
        <taxon>Pseudomonadati</taxon>
        <taxon>Pseudomonadota</taxon>
        <taxon>Gammaproteobacteria</taxon>
        <taxon>Pseudomonadales</taxon>
        <taxon>Pseudomonadaceae</taxon>
        <taxon>Pseudomonas</taxon>
    </lineage>
</organism>
<keyword evidence="2" id="KW-0732">Signal</keyword>
<evidence type="ECO:0000256" key="1">
    <source>
        <dbReference type="SAM" id="MobiDB-lite"/>
    </source>
</evidence>
<dbReference type="AlphaFoldDB" id="A0A1G8E5H9"/>
<feature type="chain" id="PRO_5011472386" evidence="2">
    <location>
        <begin position="28"/>
        <end position="110"/>
    </location>
</feature>
<dbReference type="Gene3D" id="1.10.238.10">
    <property type="entry name" value="EF-hand"/>
    <property type="match status" value="1"/>
</dbReference>
<dbReference type="GO" id="GO:0005509">
    <property type="term" value="F:calcium ion binding"/>
    <property type="evidence" value="ECO:0007669"/>
    <property type="project" value="InterPro"/>
</dbReference>
<protein>
    <submittedName>
        <fullName evidence="4">EF hand</fullName>
    </submittedName>
</protein>
<evidence type="ECO:0000313" key="4">
    <source>
        <dbReference type="EMBL" id="SDH65125.1"/>
    </source>
</evidence>
<accession>A0A1G8E5H9</accession>
<dbReference type="PROSITE" id="PS50222">
    <property type="entry name" value="EF_HAND_2"/>
    <property type="match status" value="1"/>
</dbReference>
<dbReference type="RefSeq" id="WP_170842770.1">
    <property type="nucleotide sequence ID" value="NZ_FNDS01000002.1"/>
</dbReference>
<feature type="domain" description="EF-hand" evidence="3">
    <location>
        <begin position="38"/>
        <end position="64"/>
    </location>
</feature>
<evidence type="ECO:0000256" key="2">
    <source>
        <dbReference type="SAM" id="SignalP"/>
    </source>
</evidence>
<dbReference type="Pfam" id="PF13202">
    <property type="entry name" value="EF-hand_5"/>
    <property type="match status" value="2"/>
</dbReference>
<dbReference type="SUPFAM" id="SSF47473">
    <property type="entry name" value="EF-hand"/>
    <property type="match status" value="1"/>
</dbReference>
<sequence length="110" mass="11842">MTVLQHPLVRCALLIALAGALCFQTLAAPVPAGGPPTFAEFDQNNDGRIDEQEFNAARGKRMSERAKQGGQLRNAAKAPRFSQVDSDGDGAISPQEWARHQADCPRGCPR</sequence>
<proteinExistence type="predicted"/>
<feature type="signal peptide" evidence="2">
    <location>
        <begin position="1"/>
        <end position="27"/>
    </location>
</feature>
<dbReference type="PROSITE" id="PS00018">
    <property type="entry name" value="EF_HAND_1"/>
    <property type="match status" value="2"/>
</dbReference>
<dbReference type="InterPro" id="IPR018247">
    <property type="entry name" value="EF_Hand_1_Ca_BS"/>
</dbReference>
<name>A0A1G8E5H9_9PSED</name>
<dbReference type="STRING" id="428992.SAMN05216272_102342"/>
<evidence type="ECO:0000313" key="5">
    <source>
        <dbReference type="Proteomes" id="UP000199636"/>
    </source>
</evidence>
<dbReference type="InterPro" id="IPR011992">
    <property type="entry name" value="EF-hand-dom_pair"/>
</dbReference>
<dbReference type="InterPro" id="IPR002048">
    <property type="entry name" value="EF_hand_dom"/>
</dbReference>
<dbReference type="CDD" id="cd00051">
    <property type="entry name" value="EFh"/>
    <property type="match status" value="1"/>
</dbReference>
<feature type="region of interest" description="Disordered" evidence="1">
    <location>
        <begin position="61"/>
        <end position="110"/>
    </location>
</feature>
<dbReference type="EMBL" id="FNDS01000002">
    <property type="protein sequence ID" value="SDH65125.1"/>
    <property type="molecule type" value="Genomic_DNA"/>
</dbReference>
<evidence type="ECO:0000259" key="3">
    <source>
        <dbReference type="PROSITE" id="PS50222"/>
    </source>
</evidence>